<dbReference type="PANTHER" id="PTHR36710:SF18">
    <property type="entry name" value="PECTINESTERASE INHIBITOR 5-RELATED"/>
    <property type="match status" value="1"/>
</dbReference>
<evidence type="ECO:0000256" key="2">
    <source>
        <dbReference type="ARBA" id="ARBA00023157"/>
    </source>
</evidence>
<dbReference type="CDD" id="cd15797">
    <property type="entry name" value="PMEI"/>
    <property type="match status" value="2"/>
</dbReference>
<dbReference type="FunFam" id="1.20.140.40:FF:000008">
    <property type="entry name" value="Invertase/pectin methylesterase inhibitor family protein"/>
    <property type="match status" value="1"/>
</dbReference>
<dbReference type="SUPFAM" id="SSF101148">
    <property type="entry name" value="Plant invertase/pectin methylesterase inhibitor"/>
    <property type="match status" value="2"/>
</dbReference>
<name>A0A834GSP5_RHOSS</name>
<dbReference type="InterPro" id="IPR035513">
    <property type="entry name" value="Invertase/methylesterase_inhib"/>
</dbReference>
<dbReference type="AlphaFoldDB" id="A0A834GSP5"/>
<keyword evidence="5" id="KW-1133">Transmembrane helix</keyword>
<dbReference type="Gene3D" id="1.20.140.40">
    <property type="entry name" value="Invertase/pectin methylesterase inhibitor family protein"/>
    <property type="match status" value="2"/>
</dbReference>
<dbReference type="EMBL" id="WJXA01000007">
    <property type="protein sequence ID" value="KAF7138401.1"/>
    <property type="molecule type" value="Genomic_DNA"/>
</dbReference>
<feature type="chain" id="PRO_5032740013" description="Pectinesterase inhibitor domain-containing protein" evidence="6">
    <location>
        <begin position="27"/>
        <end position="374"/>
    </location>
</feature>
<keyword evidence="5" id="KW-0812">Transmembrane</keyword>
<feature type="coiled-coil region" evidence="4">
    <location>
        <begin position="140"/>
        <end position="167"/>
    </location>
</feature>
<organism evidence="8 9">
    <name type="scientific">Rhododendron simsii</name>
    <name type="common">Sims's rhododendron</name>
    <dbReference type="NCBI Taxonomy" id="118357"/>
    <lineage>
        <taxon>Eukaryota</taxon>
        <taxon>Viridiplantae</taxon>
        <taxon>Streptophyta</taxon>
        <taxon>Embryophyta</taxon>
        <taxon>Tracheophyta</taxon>
        <taxon>Spermatophyta</taxon>
        <taxon>Magnoliopsida</taxon>
        <taxon>eudicotyledons</taxon>
        <taxon>Gunneridae</taxon>
        <taxon>Pentapetalae</taxon>
        <taxon>asterids</taxon>
        <taxon>Ericales</taxon>
        <taxon>Ericaceae</taxon>
        <taxon>Ericoideae</taxon>
        <taxon>Rhodoreae</taxon>
        <taxon>Rhododendron</taxon>
    </lineage>
</organism>
<feature type="domain" description="Pectinesterase inhibitor" evidence="7">
    <location>
        <begin position="217"/>
        <end position="366"/>
    </location>
</feature>
<keyword evidence="9" id="KW-1185">Reference proteome</keyword>
<comment type="similarity">
    <text evidence="3">Belongs to the PMEI family.</text>
</comment>
<keyword evidence="2" id="KW-1015">Disulfide bond</keyword>
<feature type="domain" description="Pectinesterase inhibitor" evidence="7">
    <location>
        <begin position="36"/>
        <end position="181"/>
    </location>
</feature>
<keyword evidence="5" id="KW-0472">Membrane</keyword>
<comment type="caution">
    <text evidence="8">The sequence shown here is derived from an EMBL/GenBank/DDBJ whole genome shotgun (WGS) entry which is preliminary data.</text>
</comment>
<sequence>MASTFATLSVLLCLSLLFMSIDPSFAGHHHKNHDKRNKSRLKKMCSKTSDSKLCLDFMKSDSRTSSADNRGLLEVAIDLAYSKATDIHKDFNSLYDSSGDYKLKDRYNSCSKNYHDTIRNLDLVKKLFNDRDYKRIEVQISDSVEEIRDCKNQLENNENDSRDLKKRTKEFELLCDVVKVSAKYLEEKMASSSAMLVSLALLLIISTLFISPSVAQQQHAQLKKICSRTFNTDWCMKLMKKDSRTSDADDRGIAEVAIDLAYSTAQDVQNQLNARLYKDADEPELKDEIVACSKNYDDVMKDLKRTKKHFSDGYIERITAEAEDVIQEVNECDDQLEKQKSSSRGTKRIRKMNDAVELLCDVIKVCASDSGDDD</sequence>
<dbReference type="SMART" id="SM00856">
    <property type="entry name" value="PMEI"/>
    <property type="match status" value="2"/>
</dbReference>
<gene>
    <name evidence="8" type="ORF">RHSIM_Rhsim07G0137900</name>
</gene>
<dbReference type="InterPro" id="IPR006501">
    <property type="entry name" value="Pectinesterase_inhib_dom"/>
</dbReference>
<evidence type="ECO:0000256" key="6">
    <source>
        <dbReference type="SAM" id="SignalP"/>
    </source>
</evidence>
<keyword evidence="4" id="KW-0175">Coiled coil</keyword>
<evidence type="ECO:0000256" key="1">
    <source>
        <dbReference type="ARBA" id="ARBA00022729"/>
    </source>
</evidence>
<reference evidence="8" key="1">
    <citation type="submission" date="2019-11" db="EMBL/GenBank/DDBJ databases">
        <authorList>
            <person name="Liu Y."/>
            <person name="Hou J."/>
            <person name="Li T.-Q."/>
            <person name="Guan C.-H."/>
            <person name="Wu X."/>
            <person name="Wu H.-Z."/>
            <person name="Ling F."/>
            <person name="Zhang R."/>
            <person name="Shi X.-G."/>
            <person name="Ren J.-P."/>
            <person name="Chen E.-F."/>
            <person name="Sun J.-M."/>
        </authorList>
    </citation>
    <scope>NUCLEOTIDE SEQUENCE</scope>
    <source>
        <strain evidence="8">Adult_tree_wgs_1</strain>
        <tissue evidence="8">Leaves</tissue>
    </source>
</reference>
<evidence type="ECO:0000313" key="8">
    <source>
        <dbReference type="EMBL" id="KAF7138401.1"/>
    </source>
</evidence>
<evidence type="ECO:0000256" key="3">
    <source>
        <dbReference type="ARBA" id="ARBA00038471"/>
    </source>
</evidence>
<dbReference type="PANTHER" id="PTHR36710">
    <property type="entry name" value="PECTINESTERASE INHIBITOR-LIKE"/>
    <property type="match status" value="1"/>
</dbReference>
<evidence type="ECO:0000256" key="5">
    <source>
        <dbReference type="SAM" id="Phobius"/>
    </source>
</evidence>
<dbReference type="Proteomes" id="UP000626092">
    <property type="component" value="Unassembled WGS sequence"/>
</dbReference>
<dbReference type="OrthoDB" id="764172at2759"/>
<feature type="transmembrane region" description="Helical" evidence="5">
    <location>
        <begin position="194"/>
        <end position="215"/>
    </location>
</feature>
<accession>A0A834GSP5</accession>
<dbReference type="InterPro" id="IPR034086">
    <property type="entry name" value="PMEI_plant"/>
</dbReference>
<dbReference type="Pfam" id="PF04043">
    <property type="entry name" value="PMEI"/>
    <property type="match status" value="2"/>
</dbReference>
<dbReference type="GO" id="GO:0046910">
    <property type="term" value="F:pectinesterase inhibitor activity"/>
    <property type="evidence" value="ECO:0007669"/>
    <property type="project" value="InterPro"/>
</dbReference>
<proteinExistence type="inferred from homology"/>
<dbReference type="InterPro" id="IPR052421">
    <property type="entry name" value="PCW_Enzyme_Inhibitor"/>
</dbReference>
<evidence type="ECO:0000313" key="9">
    <source>
        <dbReference type="Proteomes" id="UP000626092"/>
    </source>
</evidence>
<dbReference type="NCBIfam" id="TIGR01614">
    <property type="entry name" value="PME_inhib"/>
    <property type="match status" value="2"/>
</dbReference>
<evidence type="ECO:0000256" key="4">
    <source>
        <dbReference type="SAM" id="Coils"/>
    </source>
</evidence>
<protein>
    <recommendedName>
        <fullName evidence="7">Pectinesterase inhibitor domain-containing protein</fullName>
    </recommendedName>
</protein>
<keyword evidence="1 6" id="KW-0732">Signal</keyword>
<feature type="signal peptide" evidence="6">
    <location>
        <begin position="1"/>
        <end position="26"/>
    </location>
</feature>
<evidence type="ECO:0000259" key="7">
    <source>
        <dbReference type="SMART" id="SM00856"/>
    </source>
</evidence>